<accession>A0A7S2YIA6</accession>
<feature type="chain" id="PRO_5030767061" evidence="2">
    <location>
        <begin position="37"/>
        <end position="438"/>
    </location>
</feature>
<keyword evidence="1" id="KW-0812">Transmembrane</keyword>
<keyword evidence="1" id="KW-0472">Membrane</keyword>
<proteinExistence type="predicted"/>
<evidence type="ECO:0000313" key="3">
    <source>
        <dbReference type="EMBL" id="CAD9977984.1"/>
    </source>
</evidence>
<reference evidence="3" key="1">
    <citation type="submission" date="2021-01" db="EMBL/GenBank/DDBJ databases">
        <authorList>
            <person name="Corre E."/>
            <person name="Pelletier E."/>
            <person name="Niang G."/>
            <person name="Scheremetjew M."/>
            <person name="Finn R."/>
            <person name="Kale V."/>
            <person name="Holt S."/>
            <person name="Cochrane G."/>
            <person name="Meng A."/>
            <person name="Brown T."/>
            <person name="Cohen L."/>
        </authorList>
    </citation>
    <scope>NUCLEOTIDE SEQUENCE</scope>
    <source>
        <strain evidence="3">CCMP125</strain>
    </source>
</reference>
<keyword evidence="2" id="KW-0732">Signal</keyword>
<evidence type="ECO:0000256" key="2">
    <source>
        <dbReference type="SAM" id="SignalP"/>
    </source>
</evidence>
<organism evidence="3">
    <name type="scientific">Entomoneis paludosa</name>
    <dbReference type="NCBI Taxonomy" id="265537"/>
    <lineage>
        <taxon>Eukaryota</taxon>
        <taxon>Sar</taxon>
        <taxon>Stramenopiles</taxon>
        <taxon>Ochrophyta</taxon>
        <taxon>Bacillariophyta</taxon>
        <taxon>Bacillariophyceae</taxon>
        <taxon>Bacillariophycidae</taxon>
        <taxon>Entomoneidaceae</taxon>
        <taxon>Entomoneis</taxon>
    </lineage>
</organism>
<sequence>MDCWGSSRKRHLHTGATSISTTALLTWLAVATVASTTPVRAGSDASNFYPLELGMTNPNLSDELYFAEPTDVLEHLSAFEALYVTHHSCVWSSYENGCGANAGEDEDEFWYMGMAPCFRANAAYSLYGVLKGQNDSGCNHKTFINSFMTKAGLESFTSAVAAAGISFENSNDNSNNDYDYENYNDANDQANYEQYNNEQDQNYYQGGISASCSLVESNGGGQGENQIRLNEDYTSTGVTCSADGNYVQAFFNGAYCSSTQKIGVSNAMKTFNQDIAEATCVPIYNVNSYETYLTNDNQDGENDNAENPLSLLYHSHSCSVAEFSQGCPDPYGKVHQYEKALTSSTGGKHNRMREQMREGASWMLLLFGIAILLIPLLLTRRRKVKRRQKTPREVLYEREMEKATVKKRTLWVRILHSMKTRNNDNKNKPIVDTDASSP</sequence>
<feature type="transmembrane region" description="Helical" evidence="1">
    <location>
        <begin position="360"/>
        <end position="379"/>
    </location>
</feature>
<keyword evidence="1" id="KW-1133">Transmembrane helix</keyword>
<evidence type="ECO:0000256" key="1">
    <source>
        <dbReference type="SAM" id="Phobius"/>
    </source>
</evidence>
<dbReference type="EMBL" id="HBHT01026957">
    <property type="protein sequence ID" value="CAD9977984.1"/>
    <property type="molecule type" value="Transcribed_RNA"/>
</dbReference>
<dbReference type="AlphaFoldDB" id="A0A7S2YIA6"/>
<gene>
    <name evidence="3" type="ORF">APAL1065_LOCUS18095</name>
</gene>
<name>A0A7S2YIA6_9STRA</name>
<protein>
    <submittedName>
        <fullName evidence="3">Uncharacterized protein</fullName>
    </submittedName>
</protein>
<feature type="signal peptide" evidence="2">
    <location>
        <begin position="1"/>
        <end position="36"/>
    </location>
</feature>